<evidence type="ECO:0000259" key="3">
    <source>
        <dbReference type="Pfam" id="PF00534"/>
    </source>
</evidence>
<dbReference type="Pfam" id="PF00534">
    <property type="entry name" value="Glycos_transf_1"/>
    <property type="match status" value="1"/>
</dbReference>
<feature type="domain" description="Glycosyl transferase family 1" evidence="3">
    <location>
        <begin position="225"/>
        <end position="377"/>
    </location>
</feature>
<dbReference type="InterPro" id="IPR001296">
    <property type="entry name" value="Glyco_trans_1"/>
</dbReference>
<dbReference type="AlphaFoldDB" id="A0A1K1R059"/>
<evidence type="ECO:0000313" key="4">
    <source>
        <dbReference type="EMBL" id="SFW65297.1"/>
    </source>
</evidence>
<proteinExistence type="predicted"/>
<dbReference type="EMBL" id="FPJE01000017">
    <property type="protein sequence ID" value="SFW65297.1"/>
    <property type="molecule type" value="Genomic_DNA"/>
</dbReference>
<sequence>MSQKLILLTKRFPYFKTEAFLEAEIKILANAFEEVVIVPAEISQERRQLPDNVKVNNDFSVYYKDKRKRVLQTFFTKMFWKSLVDNKSQLRQPEDIFLLFKFVSFATTYMNFFKKNTLLNEDVAIVYSYWFNAAPYAMIKIREGYDKTYKVVSRAHRYDIYEGISSTPRFWPYRKNILESIDCVFSISENGKTYIEDKYEVYNKIKVAKLGVFDRGNISPDTDDDVVSIVSVSRVDPMKRVGLIAESITKYASKYTHKKIVWTHFGDGRELPEIKRAIPELSNLKTNLNGAVPNSQIYSFYKGTPVSIFMNLSSSEGIPVSIMEAQSFGIPVIATNVGGSGEIVNREIGILLPSNPTIQEVVEAIHELLERNLSKGKVKEVWKNNFNAETNYNKFISELKTL</sequence>
<dbReference type="GO" id="GO:0016757">
    <property type="term" value="F:glycosyltransferase activity"/>
    <property type="evidence" value="ECO:0007669"/>
    <property type="project" value="UniProtKB-KW"/>
</dbReference>
<dbReference type="PANTHER" id="PTHR12526:SF629">
    <property type="entry name" value="TEICHURONIC ACID BIOSYNTHESIS GLYCOSYLTRANSFERASE TUAH-RELATED"/>
    <property type="match status" value="1"/>
</dbReference>
<evidence type="ECO:0000256" key="1">
    <source>
        <dbReference type="ARBA" id="ARBA00022676"/>
    </source>
</evidence>
<keyword evidence="1" id="KW-0328">Glycosyltransferase</keyword>
<accession>A0A1K1R059</accession>
<dbReference type="OrthoDB" id="9806653at2"/>
<dbReference type="SUPFAM" id="SSF53756">
    <property type="entry name" value="UDP-Glycosyltransferase/glycogen phosphorylase"/>
    <property type="match status" value="1"/>
</dbReference>
<dbReference type="PANTHER" id="PTHR12526">
    <property type="entry name" value="GLYCOSYLTRANSFERASE"/>
    <property type="match status" value="1"/>
</dbReference>
<dbReference type="STRING" id="1150368.SAMN02927921_03012"/>
<dbReference type="Gene3D" id="3.40.50.2000">
    <property type="entry name" value="Glycogen Phosphorylase B"/>
    <property type="match status" value="2"/>
</dbReference>
<dbReference type="Proteomes" id="UP000182248">
    <property type="component" value="Unassembled WGS sequence"/>
</dbReference>
<reference evidence="4 5" key="1">
    <citation type="submission" date="2016-11" db="EMBL/GenBank/DDBJ databases">
        <authorList>
            <person name="Jaros S."/>
            <person name="Januszkiewicz K."/>
            <person name="Wedrychowicz H."/>
        </authorList>
    </citation>
    <scope>NUCLEOTIDE SEQUENCE [LARGE SCALE GENOMIC DNA]</scope>
    <source>
        <strain evidence="4 5">CGMCC 1.12145</strain>
    </source>
</reference>
<keyword evidence="2 4" id="KW-0808">Transferase</keyword>
<protein>
    <submittedName>
        <fullName evidence="4">Glycosyltransferase involved in cell wall bisynthesis</fullName>
    </submittedName>
</protein>
<organism evidence="4 5">
    <name type="scientific">Sinomicrobium oceani</name>
    <dbReference type="NCBI Taxonomy" id="1150368"/>
    <lineage>
        <taxon>Bacteria</taxon>
        <taxon>Pseudomonadati</taxon>
        <taxon>Bacteroidota</taxon>
        <taxon>Flavobacteriia</taxon>
        <taxon>Flavobacteriales</taxon>
        <taxon>Flavobacteriaceae</taxon>
        <taxon>Sinomicrobium</taxon>
    </lineage>
</organism>
<evidence type="ECO:0000256" key="2">
    <source>
        <dbReference type="ARBA" id="ARBA00022679"/>
    </source>
</evidence>
<evidence type="ECO:0000313" key="5">
    <source>
        <dbReference type="Proteomes" id="UP000182248"/>
    </source>
</evidence>
<name>A0A1K1R059_9FLAO</name>
<dbReference type="RefSeq" id="WP_072318211.1">
    <property type="nucleotide sequence ID" value="NZ_FPJE01000017.1"/>
</dbReference>
<keyword evidence="5" id="KW-1185">Reference proteome</keyword>
<gene>
    <name evidence="4" type="ORF">SAMN02927921_03012</name>
</gene>